<proteinExistence type="predicted"/>
<dbReference type="EMBL" id="CP001684">
    <property type="protein sequence ID" value="ACV21137.1"/>
    <property type="molecule type" value="Genomic_DNA"/>
</dbReference>
<dbReference type="InterPro" id="IPR050289">
    <property type="entry name" value="TorD/DmsD_chaperones"/>
</dbReference>
<dbReference type="Pfam" id="PF02613">
    <property type="entry name" value="Nitrate_red_del"/>
    <property type="match status" value="1"/>
</dbReference>
<dbReference type="InterPro" id="IPR020945">
    <property type="entry name" value="DMSO/NO3_reduct_chaperone"/>
</dbReference>
<accession>C7N0Q9</accession>
<gene>
    <name evidence="2" type="ordered locus">Shel_00630</name>
</gene>
<name>C7N0Q9_SLAHD</name>
<dbReference type="KEGG" id="shi:Shel_00630"/>
<dbReference type="PANTHER" id="PTHR34227">
    <property type="entry name" value="CHAPERONE PROTEIN YCDY"/>
    <property type="match status" value="1"/>
</dbReference>
<protein>
    <submittedName>
        <fullName evidence="2">Uncharacterized component of anaerobic dehydrogenase</fullName>
    </submittedName>
</protein>
<dbReference type="PANTHER" id="PTHR34227:SF1">
    <property type="entry name" value="DIMETHYL SULFOXIDE REDUCTASE CHAPERONE-RELATED"/>
    <property type="match status" value="1"/>
</dbReference>
<dbReference type="InterPro" id="IPR036411">
    <property type="entry name" value="TorD-like_sf"/>
</dbReference>
<dbReference type="AlphaFoldDB" id="C7N0Q9"/>
<dbReference type="Gene3D" id="1.10.3480.10">
    <property type="entry name" value="TorD-like"/>
    <property type="match status" value="1"/>
</dbReference>
<evidence type="ECO:0000313" key="3">
    <source>
        <dbReference type="Proteomes" id="UP000002026"/>
    </source>
</evidence>
<dbReference type="Proteomes" id="UP000002026">
    <property type="component" value="Chromosome"/>
</dbReference>
<evidence type="ECO:0000313" key="2">
    <source>
        <dbReference type="EMBL" id="ACV21137.1"/>
    </source>
</evidence>
<reference evidence="2 3" key="1">
    <citation type="journal article" date="2009" name="Stand. Genomic Sci.">
        <title>Complete genome sequence of Slackia heliotrinireducens type strain (RHS 1).</title>
        <authorList>
            <person name="Pukall R."/>
            <person name="Lapidus A."/>
            <person name="Nolan M."/>
            <person name="Copeland A."/>
            <person name="Glavina Del Rio T."/>
            <person name="Lucas S."/>
            <person name="Chen F."/>
            <person name="Tice H."/>
            <person name="Cheng J.F."/>
            <person name="Chertkov O."/>
            <person name="Bruce D."/>
            <person name="Goodwin L."/>
            <person name="Kuske C."/>
            <person name="Brettin T."/>
            <person name="Detter J.C."/>
            <person name="Han C."/>
            <person name="Pitluck S."/>
            <person name="Pati A."/>
            <person name="Mavrommatis K."/>
            <person name="Ivanova N."/>
            <person name="Ovchinnikova G."/>
            <person name="Chen A."/>
            <person name="Palaniappan K."/>
            <person name="Schneider S."/>
            <person name="Rohde M."/>
            <person name="Chain P."/>
            <person name="D'haeseleer P."/>
            <person name="Goker M."/>
            <person name="Bristow J."/>
            <person name="Eisen J.A."/>
            <person name="Markowitz V."/>
            <person name="Kyrpides N.C."/>
            <person name="Klenk H.P."/>
            <person name="Hugenholtz P."/>
        </authorList>
    </citation>
    <scope>NUCLEOTIDE SEQUENCE [LARGE SCALE GENOMIC DNA]</scope>
    <source>
        <strain evidence="3">ATCC 29202 / DSM 20476 / NCTC 11029 / RHS 1</strain>
    </source>
</reference>
<keyword evidence="3" id="KW-1185">Reference proteome</keyword>
<evidence type="ECO:0000256" key="1">
    <source>
        <dbReference type="ARBA" id="ARBA00023186"/>
    </source>
</evidence>
<dbReference type="SUPFAM" id="SSF89155">
    <property type="entry name" value="TorD-like"/>
    <property type="match status" value="1"/>
</dbReference>
<organism evidence="2 3">
    <name type="scientific">Slackia heliotrinireducens (strain ATCC 29202 / DSM 20476 / NCTC 11029 / RHS 1)</name>
    <name type="common">Peptococcus heliotrinreducens</name>
    <dbReference type="NCBI Taxonomy" id="471855"/>
    <lineage>
        <taxon>Bacteria</taxon>
        <taxon>Bacillati</taxon>
        <taxon>Actinomycetota</taxon>
        <taxon>Coriobacteriia</taxon>
        <taxon>Eggerthellales</taxon>
        <taxon>Eggerthellaceae</taxon>
        <taxon>Slackia</taxon>
    </lineage>
</organism>
<keyword evidence="1" id="KW-0143">Chaperone</keyword>
<sequence length="116" mass="12718">MYRDNKCVVMTATTLGVRNAYKAHGFIPQRYPHVPDDHLALELDFIAALTAEALQACQAGDIDAASKHEADAVQFTHDHLSAWAPFFAEDVRDKGKAPLYATVAQTMAAFVEATVR</sequence>
<dbReference type="eggNOG" id="COG3381">
    <property type="taxonomic scope" value="Bacteria"/>
</dbReference>
<dbReference type="STRING" id="471855.Shel_00630"/>
<dbReference type="HOGENOM" id="CLU_2095247_0_0_11"/>